<dbReference type="OrthoDB" id="6752588at2759"/>
<dbReference type="EMBL" id="CAKOFQ010006658">
    <property type="protein sequence ID" value="CAH1955151.1"/>
    <property type="molecule type" value="Genomic_DNA"/>
</dbReference>
<accession>A0A9P0NT95</accession>
<gene>
    <name evidence="2" type="ORF">ACAOBT_LOCUS935</name>
</gene>
<organism evidence="2 3">
    <name type="scientific">Acanthoscelides obtectus</name>
    <name type="common">Bean weevil</name>
    <name type="synonym">Bruchus obtectus</name>
    <dbReference type="NCBI Taxonomy" id="200917"/>
    <lineage>
        <taxon>Eukaryota</taxon>
        <taxon>Metazoa</taxon>
        <taxon>Ecdysozoa</taxon>
        <taxon>Arthropoda</taxon>
        <taxon>Hexapoda</taxon>
        <taxon>Insecta</taxon>
        <taxon>Pterygota</taxon>
        <taxon>Neoptera</taxon>
        <taxon>Endopterygota</taxon>
        <taxon>Coleoptera</taxon>
        <taxon>Polyphaga</taxon>
        <taxon>Cucujiformia</taxon>
        <taxon>Chrysomeloidea</taxon>
        <taxon>Chrysomelidae</taxon>
        <taxon>Bruchinae</taxon>
        <taxon>Bruchini</taxon>
        <taxon>Acanthoscelides</taxon>
    </lineage>
</organism>
<sequence length="144" mass="15728">MCKCIILFLLVIGTGNISAGPLYPAMKILKNVSSYTSIPPGASTNLVEGNCTDVQPPDVGYAIDVLENYPYNVSATVIFFKLRPPKIYCVTAYSLDSDPHSIAYIGKGGLNYDHVSVELRATNPHYGFKYNITVYLTDTLANIL</sequence>
<reference evidence="2" key="1">
    <citation type="submission" date="2022-03" db="EMBL/GenBank/DDBJ databases">
        <authorList>
            <person name="Sayadi A."/>
        </authorList>
    </citation>
    <scope>NUCLEOTIDE SEQUENCE</scope>
</reference>
<comment type="caution">
    <text evidence="2">The sequence shown here is derived from an EMBL/GenBank/DDBJ whole genome shotgun (WGS) entry which is preliminary data.</text>
</comment>
<feature type="signal peptide" evidence="1">
    <location>
        <begin position="1"/>
        <end position="19"/>
    </location>
</feature>
<evidence type="ECO:0000256" key="1">
    <source>
        <dbReference type="SAM" id="SignalP"/>
    </source>
</evidence>
<evidence type="ECO:0000313" key="3">
    <source>
        <dbReference type="Proteomes" id="UP001152888"/>
    </source>
</evidence>
<dbReference type="AlphaFoldDB" id="A0A9P0NT95"/>
<keyword evidence="3" id="KW-1185">Reference proteome</keyword>
<dbReference type="Proteomes" id="UP001152888">
    <property type="component" value="Unassembled WGS sequence"/>
</dbReference>
<proteinExistence type="predicted"/>
<evidence type="ECO:0000313" key="2">
    <source>
        <dbReference type="EMBL" id="CAH1955151.1"/>
    </source>
</evidence>
<protein>
    <submittedName>
        <fullName evidence="2">Uncharacterized protein</fullName>
    </submittedName>
</protein>
<keyword evidence="1" id="KW-0732">Signal</keyword>
<feature type="chain" id="PRO_5040160750" evidence="1">
    <location>
        <begin position="20"/>
        <end position="144"/>
    </location>
</feature>
<name>A0A9P0NT95_ACAOB</name>